<accession>A0ABD2Z1A7</accession>
<comment type="caution">
    <text evidence="2">The sequence shown here is derived from an EMBL/GenBank/DDBJ whole genome shotgun (WGS) entry which is preliminary data.</text>
</comment>
<keyword evidence="1" id="KW-0175">Coiled coil</keyword>
<evidence type="ECO:0000313" key="3">
    <source>
        <dbReference type="Proteomes" id="UP001630127"/>
    </source>
</evidence>
<evidence type="ECO:0000313" key="2">
    <source>
        <dbReference type="EMBL" id="KAL3513299.1"/>
    </source>
</evidence>
<evidence type="ECO:0000256" key="1">
    <source>
        <dbReference type="SAM" id="Coils"/>
    </source>
</evidence>
<dbReference type="Proteomes" id="UP001630127">
    <property type="component" value="Unassembled WGS sequence"/>
</dbReference>
<keyword evidence="3" id="KW-1185">Reference proteome</keyword>
<gene>
    <name evidence="2" type="ORF">ACH5RR_026016</name>
</gene>
<name>A0ABD2Z1A7_9GENT</name>
<dbReference type="EMBL" id="JBJUIK010000011">
    <property type="protein sequence ID" value="KAL3513299.1"/>
    <property type="molecule type" value="Genomic_DNA"/>
</dbReference>
<reference evidence="2 3" key="1">
    <citation type="submission" date="2024-11" db="EMBL/GenBank/DDBJ databases">
        <title>A near-complete genome assembly of Cinchona calisaya.</title>
        <authorList>
            <person name="Lian D.C."/>
            <person name="Zhao X.W."/>
            <person name="Wei L."/>
        </authorList>
    </citation>
    <scope>NUCLEOTIDE SEQUENCE [LARGE SCALE GENOMIC DNA]</scope>
    <source>
        <tissue evidence="2">Nenye</tissue>
    </source>
</reference>
<sequence>MVTNLHEVYCSDFIVDQLPPQPWYDPYTYKYNQGWIHYLELGYPSQDRLSIDPVLPQQPYTQTGKSLEELIRSFAANTLQFQQETRASLQSLEHQLSQLNSSISRLESQVTEDREDEEKEQELEMGLIDVKPIKDNSSSLPPISVPQDLLEQEPIKVLDLAMDETREILTTVKDTDLAVNRDCIVVPLYPTFSYGSILKVEDYEVACKEFNNFESPKDHEEGIKLVYINDNGVRVDFIIYRVKKEIEDKYMVSNYKESTYARSLTIIELSFLWYIDGYSDDLVQSRANDSKQRRYMGGNPSSF</sequence>
<feature type="coiled-coil region" evidence="1">
    <location>
        <begin position="82"/>
        <end position="116"/>
    </location>
</feature>
<protein>
    <submittedName>
        <fullName evidence="2">Uncharacterized protein</fullName>
    </submittedName>
</protein>
<proteinExistence type="predicted"/>
<dbReference type="AlphaFoldDB" id="A0ABD2Z1A7"/>
<organism evidence="2 3">
    <name type="scientific">Cinchona calisaya</name>
    <dbReference type="NCBI Taxonomy" id="153742"/>
    <lineage>
        <taxon>Eukaryota</taxon>
        <taxon>Viridiplantae</taxon>
        <taxon>Streptophyta</taxon>
        <taxon>Embryophyta</taxon>
        <taxon>Tracheophyta</taxon>
        <taxon>Spermatophyta</taxon>
        <taxon>Magnoliopsida</taxon>
        <taxon>eudicotyledons</taxon>
        <taxon>Gunneridae</taxon>
        <taxon>Pentapetalae</taxon>
        <taxon>asterids</taxon>
        <taxon>lamiids</taxon>
        <taxon>Gentianales</taxon>
        <taxon>Rubiaceae</taxon>
        <taxon>Cinchonoideae</taxon>
        <taxon>Cinchoneae</taxon>
        <taxon>Cinchona</taxon>
    </lineage>
</organism>